<dbReference type="InterPro" id="IPR003439">
    <property type="entry name" value="ABC_transporter-like_ATP-bd"/>
</dbReference>
<feature type="domain" description="ABC transporter" evidence="10">
    <location>
        <begin position="4"/>
        <end position="239"/>
    </location>
</feature>
<keyword evidence="3" id="KW-1003">Cell membrane</keyword>
<dbReference type="OrthoDB" id="9771863at2"/>
<dbReference type="InterPro" id="IPR027417">
    <property type="entry name" value="P-loop_NTPase"/>
</dbReference>
<feature type="domain" description="ABC transporter" evidence="10">
    <location>
        <begin position="249"/>
        <end position="494"/>
    </location>
</feature>
<dbReference type="Pfam" id="PF00005">
    <property type="entry name" value="ABC_tran"/>
    <property type="match status" value="2"/>
</dbReference>
<dbReference type="CDD" id="cd03215">
    <property type="entry name" value="ABC_Carb_Monos_II"/>
    <property type="match status" value="1"/>
</dbReference>
<dbReference type="InterPro" id="IPR050107">
    <property type="entry name" value="ABC_carbohydrate_import_ATPase"/>
</dbReference>
<dbReference type="GO" id="GO:0005524">
    <property type="term" value="F:ATP binding"/>
    <property type="evidence" value="ECO:0007669"/>
    <property type="project" value="UniProtKB-KW"/>
</dbReference>
<evidence type="ECO:0000256" key="3">
    <source>
        <dbReference type="ARBA" id="ARBA00022475"/>
    </source>
</evidence>
<dbReference type="SMART" id="SM00382">
    <property type="entry name" value="AAA"/>
    <property type="match status" value="2"/>
</dbReference>
<dbReference type="PROSITE" id="PS00211">
    <property type="entry name" value="ABC_TRANSPORTER_1"/>
    <property type="match status" value="1"/>
</dbReference>
<reference evidence="11 12" key="1">
    <citation type="submission" date="2018-02" db="EMBL/GenBank/DDBJ databases">
        <title>Comparative genomes isolates from brazilian mangrove.</title>
        <authorList>
            <person name="Araujo J.E."/>
            <person name="Taketani R.G."/>
            <person name="Silva M.C.P."/>
            <person name="Loureco M.V."/>
            <person name="Andreote F.D."/>
        </authorList>
    </citation>
    <scope>NUCLEOTIDE SEQUENCE [LARGE SCALE GENOMIC DNA]</scope>
    <source>
        <strain evidence="11 12">Nap-Phe MGV</strain>
    </source>
</reference>
<dbReference type="CDD" id="cd03216">
    <property type="entry name" value="ABC_Carb_Monos_I"/>
    <property type="match status" value="1"/>
</dbReference>
<accession>A0A2S8GKX7</accession>
<keyword evidence="4" id="KW-0762">Sugar transport</keyword>
<dbReference type="GO" id="GO:0016887">
    <property type="term" value="F:ATP hydrolysis activity"/>
    <property type="evidence" value="ECO:0007669"/>
    <property type="project" value="InterPro"/>
</dbReference>
<dbReference type="Gene3D" id="3.40.50.300">
    <property type="entry name" value="P-loop containing nucleotide triphosphate hydrolases"/>
    <property type="match status" value="2"/>
</dbReference>
<sequence>MPLLEVCNVSKRFPGVQALKGVSMSIEPGQSVAVIGENGAGKSTLMKILAGIQTPDGGEIRIEGRPVEIRTVRDAEKLGIALIHQELNLCDNLDVAANIFLGKEPRTCGFLRRREMDRRASDVLRQVGLDIPPTSSLASLSIGHRQLVEIAKALASDARVLIMDEPTSSLSTGEVENLFRVVRTLRERGVSIVYISHRLSEIEHVVDRVVALRDGRNSGELEGDQITHEQMVRLMVGRDLDQFFPHKPHQAGDLVLSAQGVRVRGNGAYPIDLQLKAGEIVGLAGLVGAGRTELLETLFGVRPAIGGTVEVAGKAVRLKSPRDAIAAGLFLIPEDRKQDGLVLEMTVGENITLPGLMRASTAGMLPSRWEKSIADEMIEKLHIKTPGPGQIIQFLSGGNQQKAVIAKWLAMGPKVLLLDEPTRGIDIGAKHEIYEMMEQLAHQGVAILFASSEMEEVMGMSDRTLVMHEGRIAGELRRDQLGEEAIMRLATGVTQAATT</sequence>
<keyword evidence="6" id="KW-0547">Nucleotide-binding</keyword>
<keyword evidence="9" id="KW-0472">Membrane</keyword>
<dbReference type="GO" id="GO:0005886">
    <property type="term" value="C:plasma membrane"/>
    <property type="evidence" value="ECO:0007669"/>
    <property type="project" value="UniProtKB-SubCell"/>
</dbReference>
<dbReference type="AlphaFoldDB" id="A0A2S8GKX7"/>
<evidence type="ECO:0000256" key="8">
    <source>
        <dbReference type="ARBA" id="ARBA00022967"/>
    </source>
</evidence>
<keyword evidence="7 11" id="KW-0067">ATP-binding</keyword>
<dbReference type="RefSeq" id="WP_105336482.1">
    <property type="nucleotide sequence ID" value="NZ_PUHZ01000016.1"/>
</dbReference>
<protein>
    <submittedName>
        <fullName evidence="11">D-xylose ABC transporter ATP-binding protein</fullName>
    </submittedName>
</protein>
<comment type="caution">
    <text evidence="11">The sequence shown here is derived from an EMBL/GenBank/DDBJ whole genome shotgun (WGS) entry which is preliminary data.</text>
</comment>
<dbReference type="PANTHER" id="PTHR43790">
    <property type="entry name" value="CARBOHYDRATE TRANSPORT ATP-BINDING PROTEIN MG119-RELATED"/>
    <property type="match status" value="1"/>
</dbReference>
<proteinExistence type="predicted"/>
<evidence type="ECO:0000256" key="5">
    <source>
        <dbReference type="ARBA" id="ARBA00022737"/>
    </source>
</evidence>
<evidence type="ECO:0000313" key="11">
    <source>
        <dbReference type="EMBL" id="PQO45082.1"/>
    </source>
</evidence>
<evidence type="ECO:0000256" key="2">
    <source>
        <dbReference type="ARBA" id="ARBA00022448"/>
    </source>
</evidence>
<evidence type="ECO:0000259" key="10">
    <source>
        <dbReference type="PROSITE" id="PS50893"/>
    </source>
</evidence>
<keyword evidence="8" id="KW-1278">Translocase</keyword>
<evidence type="ECO:0000256" key="1">
    <source>
        <dbReference type="ARBA" id="ARBA00004202"/>
    </source>
</evidence>
<dbReference type="Proteomes" id="UP000237819">
    <property type="component" value="Unassembled WGS sequence"/>
</dbReference>
<evidence type="ECO:0000256" key="6">
    <source>
        <dbReference type="ARBA" id="ARBA00022741"/>
    </source>
</evidence>
<keyword evidence="5" id="KW-0677">Repeat</keyword>
<evidence type="ECO:0000313" key="12">
    <source>
        <dbReference type="Proteomes" id="UP000237819"/>
    </source>
</evidence>
<dbReference type="SUPFAM" id="SSF52540">
    <property type="entry name" value="P-loop containing nucleoside triphosphate hydrolases"/>
    <property type="match status" value="2"/>
</dbReference>
<organism evidence="11 12">
    <name type="scientific">Blastopirellula marina</name>
    <dbReference type="NCBI Taxonomy" id="124"/>
    <lineage>
        <taxon>Bacteria</taxon>
        <taxon>Pseudomonadati</taxon>
        <taxon>Planctomycetota</taxon>
        <taxon>Planctomycetia</taxon>
        <taxon>Pirellulales</taxon>
        <taxon>Pirellulaceae</taxon>
        <taxon>Blastopirellula</taxon>
    </lineage>
</organism>
<evidence type="ECO:0000256" key="9">
    <source>
        <dbReference type="ARBA" id="ARBA00023136"/>
    </source>
</evidence>
<gene>
    <name evidence="11" type="ORF">C5Y93_16240</name>
</gene>
<name>A0A2S8GKX7_9BACT</name>
<dbReference type="PANTHER" id="PTHR43790:SF3">
    <property type="entry name" value="D-ALLOSE IMPORT ATP-BINDING PROTEIN ALSA-RELATED"/>
    <property type="match status" value="1"/>
</dbReference>
<dbReference type="InterPro" id="IPR003593">
    <property type="entry name" value="AAA+_ATPase"/>
</dbReference>
<evidence type="ECO:0000256" key="7">
    <source>
        <dbReference type="ARBA" id="ARBA00022840"/>
    </source>
</evidence>
<evidence type="ECO:0000256" key="4">
    <source>
        <dbReference type="ARBA" id="ARBA00022597"/>
    </source>
</evidence>
<keyword evidence="2" id="KW-0813">Transport</keyword>
<dbReference type="FunFam" id="3.40.50.300:FF:000127">
    <property type="entry name" value="Ribose import ATP-binding protein RbsA"/>
    <property type="match status" value="1"/>
</dbReference>
<dbReference type="InterPro" id="IPR017871">
    <property type="entry name" value="ABC_transporter-like_CS"/>
</dbReference>
<comment type="subcellular location">
    <subcellularLocation>
        <location evidence="1">Cell membrane</location>
        <topology evidence="1">Peripheral membrane protein</topology>
    </subcellularLocation>
</comment>
<dbReference type="EMBL" id="PUHZ01000016">
    <property type="protein sequence ID" value="PQO45082.1"/>
    <property type="molecule type" value="Genomic_DNA"/>
</dbReference>
<dbReference type="PROSITE" id="PS50893">
    <property type="entry name" value="ABC_TRANSPORTER_2"/>
    <property type="match status" value="2"/>
</dbReference>